<gene>
    <name evidence="2" type="ORF">SAMEA2070301_00273</name>
</gene>
<sequence>MPDAPTPNNMPGAQPEAPATPVAPAPVPTPPWGDNPADFDPKKAWDLITNLRASEDTSKGTIASQRGEIDSLKAQLAEAQPLLQAADEQRRQEQGELATAREDNQKLADRLAAIEKSVQDARSAALQAKAEALASNRDENRAGSAFVNPKTAAKLIDLSECLTEAGEIDEAAIASKLDALAQTDPYLVATAPTPGRKPNPAQGHGGGAVPLDAQIKAAEERGDVMASIALKQQKHYTK</sequence>
<feature type="region of interest" description="Disordered" evidence="1">
    <location>
        <begin position="80"/>
        <end position="104"/>
    </location>
</feature>
<dbReference type="AlphaFoldDB" id="A0AB38CSM1"/>
<feature type="region of interest" description="Disordered" evidence="1">
    <location>
        <begin position="188"/>
        <end position="209"/>
    </location>
</feature>
<name>A0AB38CSM1_9MYCO</name>
<organism evidence="2 3">
    <name type="scientific">Mycobacteroides abscessus subsp. abscessus</name>
    <dbReference type="NCBI Taxonomy" id="1185650"/>
    <lineage>
        <taxon>Bacteria</taxon>
        <taxon>Bacillati</taxon>
        <taxon>Actinomycetota</taxon>
        <taxon>Actinomycetes</taxon>
        <taxon>Mycobacteriales</taxon>
        <taxon>Mycobacteriaceae</taxon>
        <taxon>Mycobacteroides</taxon>
        <taxon>Mycobacteroides abscessus</taxon>
    </lineage>
</organism>
<feature type="compositionally biased region" description="Pro residues" evidence="1">
    <location>
        <begin position="21"/>
        <end position="33"/>
    </location>
</feature>
<evidence type="ECO:0000313" key="3">
    <source>
        <dbReference type="Proteomes" id="UP000185210"/>
    </source>
</evidence>
<evidence type="ECO:0008006" key="4">
    <source>
        <dbReference type="Google" id="ProtNLM"/>
    </source>
</evidence>
<dbReference type="EMBL" id="FSHM01000001">
    <property type="protein sequence ID" value="SIA11163.1"/>
    <property type="molecule type" value="Genomic_DNA"/>
</dbReference>
<protein>
    <recommendedName>
        <fullName evidence="4">Scaffolding protein</fullName>
    </recommendedName>
</protein>
<evidence type="ECO:0000256" key="1">
    <source>
        <dbReference type="SAM" id="MobiDB-lite"/>
    </source>
</evidence>
<reference evidence="2 3" key="1">
    <citation type="submission" date="2016-11" db="EMBL/GenBank/DDBJ databases">
        <authorList>
            <consortium name="Pathogen Informatics"/>
        </authorList>
    </citation>
    <scope>NUCLEOTIDE SEQUENCE [LARGE SCALE GENOMIC DNA]</scope>
    <source>
        <strain evidence="2 3">104</strain>
    </source>
</reference>
<comment type="caution">
    <text evidence="2">The sequence shown here is derived from an EMBL/GenBank/DDBJ whole genome shotgun (WGS) entry which is preliminary data.</text>
</comment>
<evidence type="ECO:0000313" key="2">
    <source>
        <dbReference type="EMBL" id="SIA11163.1"/>
    </source>
</evidence>
<accession>A0AB38CSM1</accession>
<feature type="compositionally biased region" description="Basic and acidic residues" evidence="1">
    <location>
        <begin position="87"/>
        <end position="104"/>
    </location>
</feature>
<feature type="compositionally biased region" description="Polar residues" evidence="1">
    <location>
        <begin position="1"/>
        <end position="11"/>
    </location>
</feature>
<dbReference type="RefSeq" id="WP_025989148.1">
    <property type="nucleotide sequence ID" value="NZ_FSFL01000026.1"/>
</dbReference>
<proteinExistence type="predicted"/>
<dbReference type="Proteomes" id="UP000185210">
    <property type="component" value="Unassembled WGS sequence"/>
</dbReference>
<feature type="region of interest" description="Disordered" evidence="1">
    <location>
        <begin position="1"/>
        <end position="41"/>
    </location>
</feature>